<protein>
    <submittedName>
        <fullName evidence="1">Uncharacterized protein</fullName>
    </submittedName>
</protein>
<evidence type="ECO:0000313" key="2">
    <source>
        <dbReference type="Proteomes" id="UP000696280"/>
    </source>
</evidence>
<evidence type="ECO:0000313" key="1">
    <source>
        <dbReference type="EMBL" id="CAG8960519.1"/>
    </source>
</evidence>
<dbReference type="AlphaFoldDB" id="A0A9N9L7H9"/>
<gene>
    <name evidence="1" type="ORF">HYFRA_00008239</name>
</gene>
<organism evidence="1 2">
    <name type="scientific">Hymenoscyphus fraxineus</name>
    <dbReference type="NCBI Taxonomy" id="746836"/>
    <lineage>
        <taxon>Eukaryota</taxon>
        <taxon>Fungi</taxon>
        <taxon>Dikarya</taxon>
        <taxon>Ascomycota</taxon>
        <taxon>Pezizomycotina</taxon>
        <taxon>Leotiomycetes</taxon>
        <taxon>Helotiales</taxon>
        <taxon>Helotiaceae</taxon>
        <taxon>Hymenoscyphus</taxon>
    </lineage>
</organism>
<dbReference type="EMBL" id="CAJVRL010000099">
    <property type="protein sequence ID" value="CAG8960519.1"/>
    <property type="molecule type" value="Genomic_DNA"/>
</dbReference>
<keyword evidence="2" id="KW-1185">Reference proteome</keyword>
<reference evidence="1" key="1">
    <citation type="submission" date="2021-07" db="EMBL/GenBank/DDBJ databases">
        <authorList>
            <person name="Durling M."/>
        </authorList>
    </citation>
    <scope>NUCLEOTIDE SEQUENCE</scope>
</reference>
<sequence>MQTLTFLYQLLHKKQIHNLSGILSSSNQEIIDTRDLGEIERLLEDALRLSDTGGLPAEKKKVEQIKEEFDGLEGAMIGLVQKLRSLTDYVKKDLLGGQ</sequence>
<comment type="caution">
    <text evidence="1">The sequence shown here is derived from an EMBL/GenBank/DDBJ whole genome shotgun (WGS) entry which is preliminary data.</text>
</comment>
<dbReference type="Proteomes" id="UP000696280">
    <property type="component" value="Unassembled WGS sequence"/>
</dbReference>
<dbReference type="OrthoDB" id="10419060at2759"/>
<accession>A0A9N9L7H9</accession>
<proteinExistence type="predicted"/>
<name>A0A9N9L7H9_9HELO</name>